<dbReference type="PANTHER" id="PTHR37814:SF1">
    <property type="entry name" value="MEMBRANE PROTEIN"/>
    <property type="match status" value="1"/>
</dbReference>
<evidence type="ECO:0000313" key="3">
    <source>
        <dbReference type="Proteomes" id="UP000019205"/>
    </source>
</evidence>
<feature type="transmembrane region" description="Helical" evidence="1">
    <location>
        <begin position="7"/>
        <end position="24"/>
    </location>
</feature>
<dbReference type="AlphaFoldDB" id="A4AE20"/>
<feature type="transmembrane region" description="Helical" evidence="1">
    <location>
        <begin position="307"/>
        <end position="329"/>
    </location>
</feature>
<organism evidence="2 3">
    <name type="scientific">Congregibacter litoralis KT71</name>
    <dbReference type="NCBI Taxonomy" id="314285"/>
    <lineage>
        <taxon>Bacteria</taxon>
        <taxon>Pseudomonadati</taxon>
        <taxon>Pseudomonadota</taxon>
        <taxon>Gammaproteobacteria</taxon>
        <taxon>Cellvibrionales</taxon>
        <taxon>Halieaceae</taxon>
        <taxon>Congregibacter</taxon>
    </lineage>
</organism>
<keyword evidence="1" id="KW-0472">Membrane</keyword>
<feature type="transmembrane region" description="Helical" evidence="1">
    <location>
        <begin position="44"/>
        <end position="64"/>
    </location>
</feature>
<dbReference type="HOGENOM" id="CLU_039711_0_0_6"/>
<protein>
    <submittedName>
        <fullName evidence="2">Putative membrane protein</fullName>
    </submittedName>
</protein>
<reference evidence="2 3" key="1">
    <citation type="journal article" date="2007" name="Proc. Natl. Acad. Sci. U.S.A.">
        <title>Characterization of a marine gammaproteobacterium capable of aerobic anoxygenic photosynthesis.</title>
        <authorList>
            <person name="Fuchs B.M."/>
            <person name="Spring S."/>
            <person name="Teeling H."/>
            <person name="Quast C."/>
            <person name="Wulf J."/>
            <person name="Schattenhofer M."/>
            <person name="Yan S."/>
            <person name="Ferriera S."/>
            <person name="Johnson J."/>
            <person name="Glockner F.O."/>
            <person name="Amann R."/>
        </authorList>
    </citation>
    <scope>NUCLEOTIDE SEQUENCE [LARGE SCALE GENOMIC DNA]</scope>
    <source>
        <strain evidence="2">KT71</strain>
    </source>
</reference>
<comment type="caution">
    <text evidence="2">The sequence shown here is derived from an EMBL/GenBank/DDBJ whole genome shotgun (WGS) entry which is preliminary data.</text>
</comment>
<keyword evidence="3" id="KW-1185">Reference proteome</keyword>
<dbReference type="Proteomes" id="UP000019205">
    <property type="component" value="Chromosome"/>
</dbReference>
<feature type="transmembrane region" description="Helical" evidence="1">
    <location>
        <begin position="217"/>
        <end position="241"/>
    </location>
</feature>
<dbReference type="OrthoDB" id="5444697at2"/>
<feature type="transmembrane region" description="Helical" evidence="1">
    <location>
        <begin position="116"/>
        <end position="135"/>
    </location>
</feature>
<gene>
    <name evidence="2" type="ORF">KT71_18671</name>
</gene>
<accession>A4AE20</accession>
<dbReference type="RefSeq" id="WP_008296175.1">
    <property type="nucleotide sequence ID" value="NZ_CM002299.1"/>
</dbReference>
<feature type="transmembrane region" description="Helical" evidence="1">
    <location>
        <begin position="261"/>
        <end position="286"/>
    </location>
</feature>
<evidence type="ECO:0000256" key="1">
    <source>
        <dbReference type="SAM" id="Phobius"/>
    </source>
</evidence>
<dbReference type="InterPro" id="IPR038728">
    <property type="entry name" value="YkvI-like"/>
</dbReference>
<evidence type="ECO:0000313" key="2">
    <source>
        <dbReference type="EMBL" id="EAQ95768.1"/>
    </source>
</evidence>
<feature type="transmembrane region" description="Helical" evidence="1">
    <location>
        <begin position="187"/>
        <end position="205"/>
    </location>
</feature>
<keyword evidence="1" id="KW-0812">Transmembrane</keyword>
<dbReference type="EMBL" id="AAOA02000001">
    <property type="protein sequence ID" value="EAQ95768.1"/>
    <property type="molecule type" value="Genomic_DNA"/>
</dbReference>
<feature type="transmembrane region" description="Helical" evidence="1">
    <location>
        <begin position="335"/>
        <end position="353"/>
    </location>
</feature>
<name>A4AE20_9GAMM</name>
<dbReference type="STRING" id="314285.KT71_18671"/>
<sequence length="360" mass="39318">MSRWVQVYVMPPAVFVSVIMGGGYGTGREVVEYFSRHGQSEGLLGILVASLVFAIVFALTFDFARRMGSYEYREFFRHLIGPFWWTFEVLYLLLFLLVLAVLSSAAGSILSTRFAIPQHLGLIMMLAVVAAMVFFGRAVLERILTGWMFAMYGVFLLYFVIMLQQFVGGGLDVPLSAEAVPGALKGGALYALYNVALAPVLLFAVRGIETRKEAYLCGALTSGLIMLPAVMFHISFSLGLPHVLGEAVPVYWMIEQYAPSWMLPVYLIALLGTLAQTGAGLVQGVIERVEFALMPDRDDGMGHWPRALLAVTALGVSAAFASLGIISLIARGYSAMAVGFAIVYVAPLLMLSYSKTRRHP</sequence>
<feature type="transmembrane region" description="Helical" evidence="1">
    <location>
        <begin position="85"/>
        <end position="110"/>
    </location>
</feature>
<dbReference type="eggNOG" id="COG3949">
    <property type="taxonomic scope" value="Bacteria"/>
</dbReference>
<dbReference type="PANTHER" id="PTHR37814">
    <property type="entry name" value="CONSERVED MEMBRANE PROTEIN"/>
    <property type="match status" value="1"/>
</dbReference>
<feature type="transmembrane region" description="Helical" evidence="1">
    <location>
        <begin position="147"/>
        <end position="167"/>
    </location>
</feature>
<reference evidence="2 3" key="2">
    <citation type="journal article" date="2009" name="PLoS ONE">
        <title>The photosynthetic apparatus and its regulation in the aerobic gammaproteobacterium Congregibacter litoralis gen. nov., sp. nov.</title>
        <authorList>
            <person name="Spring S."/>
            <person name="Lunsdorf H."/>
            <person name="Fuchs B.M."/>
            <person name="Tindall B.J."/>
        </authorList>
    </citation>
    <scope>NUCLEOTIDE SEQUENCE [LARGE SCALE GENOMIC DNA]</scope>
    <source>
        <strain evidence="2">KT71</strain>
    </source>
</reference>
<keyword evidence="1" id="KW-1133">Transmembrane helix</keyword>
<proteinExistence type="predicted"/>